<dbReference type="InterPro" id="IPR018200">
    <property type="entry name" value="USP_CS"/>
</dbReference>
<dbReference type="SMART" id="SM00450">
    <property type="entry name" value="RHOD"/>
    <property type="match status" value="1"/>
</dbReference>
<feature type="domain" description="Rhodanese" evidence="8">
    <location>
        <begin position="172"/>
        <end position="303"/>
    </location>
</feature>
<dbReference type="Gene3D" id="3.40.250.10">
    <property type="entry name" value="Rhodanese-like domain"/>
    <property type="match status" value="1"/>
</dbReference>
<evidence type="ECO:0000313" key="10">
    <source>
        <dbReference type="EMBL" id="CCC66949.1"/>
    </source>
</evidence>
<reference evidence="10 11" key="1">
    <citation type="journal article" date="2011" name="Proc. Natl. Acad. Sci. U.S.A.">
        <title>Evolutionary erosion of yeast sex chromosomes by mating-type switching accidents.</title>
        <authorList>
            <person name="Gordon J.L."/>
            <person name="Armisen D."/>
            <person name="Proux-Wera E."/>
            <person name="Oheigeartaigh S.S."/>
            <person name="Byrne K.P."/>
            <person name="Wolfe K.H."/>
        </authorList>
    </citation>
    <scope>NUCLEOTIDE SEQUENCE [LARGE SCALE GENOMIC DNA]</scope>
    <source>
        <strain evidence="11">ATCC 76901 / BCRC 22586 / CBS 4309 / NBRC 1992 / NRRL Y-12630</strain>
    </source>
</reference>
<keyword evidence="5" id="KW-0833">Ubl conjugation pathway</keyword>
<dbReference type="PROSITE" id="PS50206">
    <property type="entry name" value="RHODANESE_3"/>
    <property type="match status" value="1"/>
</dbReference>
<dbReference type="OrthoDB" id="292964at2759"/>
<dbReference type="InterPro" id="IPR028889">
    <property type="entry name" value="USP"/>
</dbReference>
<feature type="domain" description="USP" evidence="9">
    <location>
        <begin position="429"/>
        <end position="793"/>
    </location>
</feature>
<evidence type="ECO:0000256" key="1">
    <source>
        <dbReference type="ARBA" id="ARBA00000707"/>
    </source>
</evidence>
<evidence type="ECO:0000256" key="3">
    <source>
        <dbReference type="ARBA" id="ARBA00012759"/>
    </source>
</evidence>
<dbReference type="InParanoid" id="G0V658"/>
<comment type="similarity">
    <text evidence="2">Belongs to the peptidase C19 family.</text>
</comment>
<dbReference type="STRING" id="1064592.G0V658"/>
<dbReference type="HOGENOM" id="CLU_005922_1_0_1"/>
<dbReference type="CDD" id="cd02674">
    <property type="entry name" value="Peptidase_C19R"/>
    <property type="match status" value="1"/>
</dbReference>
<dbReference type="InterPro" id="IPR038765">
    <property type="entry name" value="Papain-like_cys_pep_sf"/>
</dbReference>
<dbReference type="GO" id="GO:0006508">
    <property type="term" value="P:proteolysis"/>
    <property type="evidence" value="ECO:0007669"/>
    <property type="project" value="UniProtKB-KW"/>
</dbReference>
<reference key="2">
    <citation type="submission" date="2011-08" db="EMBL/GenBank/DDBJ databases">
        <title>Genome sequence of Naumovozyma castellii.</title>
        <authorList>
            <person name="Gordon J.L."/>
            <person name="Armisen D."/>
            <person name="Proux-Wera E."/>
            <person name="OhEigeartaigh S.S."/>
            <person name="Byrne K.P."/>
            <person name="Wolfe K.H."/>
        </authorList>
    </citation>
    <scope>NUCLEOTIDE SEQUENCE</scope>
    <source>
        <strain>Type strain:CBS 4309</strain>
    </source>
</reference>
<dbReference type="KEGG" id="ncs:NCAS_0A03910"/>
<dbReference type="PROSITE" id="PS50235">
    <property type="entry name" value="USP_3"/>
    <property type="match status" value="1"/>
</dbReference>
<keyword evidence="11" id="KW-1185">Reference proteome</keyword>
<dbReference type="SUPFAM" id="SSF54001">
    <property type="entry name" value="Cysteine proteinases"/>
    <property type="match status" value="1"/>
</dbReference>
<dbReference type="GO" id="GO:0016579">
    <property type="term" value="P:protein deubiquitination"/>
    <property type="evidence" value="ECO:0007669"/>
    <property type="project" value="InterPro"/>
</dbReference>
<protein>
    <recommendedName>
        <fullName evidence="3">ubiquitinyl hydrolase 1</fullName>
        <ecNumber evidence="3">3.4.19.12</ecNumber>
    </recommendedName>
</protein>
<accession>G0V658</accession>
<dbReference type="EC" id="3.4.19.12" evidence="3"/>
<organism evidence="10 11">
    <name type="scientific">Naumovozyma castellii</name>
    <name type="common">Yeast</name>
    <name type="synonym">Saccharomyces castellii</name>
    <dbReference type="NCBI Taxonomy" id="27288"/>
    <lineage>
        <taxon>Eukaryota</taxon>
        <taxon>Fungi</taxon>
        <taxon>Dikarya</taxon>
        <taxon>Ascomycota</taxon>
        <taxon>Saccharomycotina</taxon>
        <taxon>Saccharomycetes</taxon>
        <taxon>Saccharomycetales</taxon>
        <taxon>Saccharomycetaceae</taxon>
        <taxon>Naumovozyma</taxon>
    </lineage>
</organism>
<dbReference type="eggNOG" id="KOG1868">
    <property type="taxonomic scope" value="Eukaryota"/>
</dbReference>
<dbReference type="SUPFAM" id="SSF52821">
    <property type="entry name" value="Rhodanese/Cell cycle control phosphatase"/>
    <property type="match status" value="1"/>
</dbReference>
<evidence type="ECO:0000256" key="4">
    <source>
        <dbReference type="ARBA" id="ARBA00022670"/>
    </source>
</evidence>
<sequence length="795" mass="91130">MVNVARSASNRILVRLNTLAEKFINEDKSLKNLEARLQECIDILENYRMECEKLGSLHPETPFKEAYSIYESAYIYYMILFKLLTERVPQSHEYADAKIERRCQPLLEVYSTLKKSLLQDTMIDNVETFLIKYSNEDPSMKIISTQKVEGGHNLPSGPFLTVPQLQTILSDQKISVLLIDVRKRYEFEFSHINSVAVLPLDPISFKPTYTIDQLEKISFINSPMHELQLFQKRNEYDVIVLYTKDNDITAYYYKQMMSLLAILLNHLHHHHHHHHHHNIKYPKILFLKGGFSEWVSHVSKSEIVSNLSDGYKNNNNNSNNIPCIKRPVTTSPHQIPISMVGSAPQPPQIPPPRNIYPSPPQTIPIIKNNANVTNAKNLITPQGIMTNRSIPDAIVTAIPTPSPPPLPRIPMKVGGTNESIWKYNPTIIIGLENMSNSCYMNCIIQCLLSVPELIQICLNNSFLKHINMESKLGSKGVIMKHFAKLIQDMHSQQVKTGRSLFSYPVKTIDFKNACASVSSIYSGSQQQDCQEFCEFLLDGLHEDLNQCGGNPPARELTDQEERLREGLCMRVASSMAWENFLHNNFSLIIDLFAGQYGSQLRCCVCQYTSTTYQPFTLLSVPVPLSSRVSRCSIIDCFQEFTKCERLDKDEEWFCPQCKRKQPSTKQLKITRLPKNLIIHFKRFDNMMNKNNIFIQYPYELDLTPFWVNDFNGELPLGMTNSLLTKGGQVGPFKYQLNAVACHMGTLGSGHYTAYVNKGPDVGWYYFDDSSHRIVKIATEYMNPDAYLLFYHRVYN</sequence>
<evidence type="ECO:0000256" key="2">
    <source>
        <dbReference type="ARBA" id="ARBA00009085"/>
    </source>
</evidence>
<dbReference type="PANTHER" id="PTHR21646:SF95">
    <property type="entry name" value="UBIQUITIN CARBOXYL-TERMINAL HYDROLASE 4-RELATED"/>
    <property type="match status" value="1"/>
</dbReference>
<evidence type="ECO:0000256" key="5">
    <source>
        <dbReference type="ARBA" id="ARBA00022786"/>
    </source>
</evidence>
<evidence type="ECO:0000259" key="9">
    <source>
        <dbReference type="PROSITE" id="PS50235"/>
    </source>
</evidence>
<dbReference type="Pfam" id="PF00443">
    <property type="entry name" value="UCH"/>
    <property type="match status" value="1"/>
</dbReference>
<dbReference type="Proteomes" id="UP000001640">
    <property type="component" value="Chromosome 1"/>
</dbReference>
<dbReference type="InterPro" id="IPR050185">
    <property type="entry name" value="Ub_carboxyl-term_hydrolase"/>
</dbReference>
<dbReference type="RefSeq" id="XP_003673337.1">
    <property type="nucleotide sequence ID" value="XM_003673289.1"/>
</dbReference>
<keyword evidence="4" id="KW-0645">Protease</keyword>
<dbReference type="EMBL" id="HE576752">
    <property type="protein sequence ID" value="CCC66949.1"/>
    <property type="molecule type" value="Genomic_DNA"/>
</dbReference>
<name>G0V658_NAUCA</name>
<dbReference type="InterPro" id="IPR001763">
    <property type="entry name" value="Rhodanese-like_dom"/>
</dbReference>
<dbReference type="InterPro" id="IPR001394">
    <property type="entry name" value="Peptidase_C19_UCH"/>
</dbReference>
<gene>
    <name evidence="10" type="primary">NCAS0A03910</name>
    <name evidence="10" type="ordered locus">NCAS_0A03910</name>
</gene>
<comment type="catalytic activity">
    <reaction evidence="1">
        <text>Thiol-dependent hydrolysis of ester, thioester, amide, peptide and isopeptide bonds formed by the C-terminal Gly of ubiquitin (a 76-residue protein attached to proteins as an intracellular targeting signal).</text>
        <dbReference type="EC" id="3.4.19.12"/>
    </reaction>
</comment>
<dbReference type="GeneID" id="96900435"/>
<dbReference type="PANTHER" id="PTHR21646">
    <property type="entry name" value="UBIQUITIN CARBOXYL-TERMINAL HYDROLASE"/>
    <property type="match status" value="1"/>
</dbReference>
<dbReference type="Gene3D" id="3.90.70.10">
    <property type="entry name" value="Cysteine proteinases"/>
    <property type="match status" value="1"/>
</dbReference>
<dbReference type="OMA" id="WERYLKT"/>
<evidence type="ECO:0000259" key="8">
    <source>
        <dbReference type="PROSITE" id="PS50206"/>
    </source>
</evidence>
<dbReference type="Pfam" id="PF00581">
    <property type="entry name" value="Rhodanese"/>
    <property type="match status" value="1"/>
</dbReference>
<evidence type="ECO:0000313" key="11">
    <source>
        <dbReference type="Proteomes" id="UP000001640"/>
    </source>
</evidence>
<dbReference type="InterPro" id="IPR036873">
    <property type="entry name" value="Rhodanese-like_dom_sf"/>
</dbReference>
<dbReference type="PROSITE" id="PS00973">
    <property type="entry name" value="USP_2"/>
    <property type="match status" value="1"/>
</dbReference>
<keyword evidence="7" id="KW-0788">Thiol protease</keyword>
<dbReference type="GO" id="GO:0004843">
    <property type="term" value="F:cysteine-type deubiquitinase activity"/>
    <property type="evidence" value="ECO:0007669"/>
    <property type="project" value="UniProtKB-EC"/>
</dbReference>
<evidence type="ECO:0000256" key="7">
    <source>
        <dbReference type="ARBA" id="ARBA00022807"/>
    </source>
</evidence>
<evidence type="ECO:0000256" key="6">
    <source>
        <dbReference type="ARBA" id="ARBA00022801"/>
    </source>
</evidence>
<proteinExistence type="inferred from homology"/>
<keyword evidence="6" id="KW-0378">Hydrolase</keyword>
<dbReference type="AlphaFoldDB" id="G0V658"/>